<gene>
    <name evidence="8" type="ORF">OHJ16_04010</name>
</gene>
<dbReference type="EMBL" id="JAPTMY010000006">
    <property type="protein sequence ID" value="MCZ0857206.1"/>
    <property type="molecule type" value="Genomic_DNA"/>
</dbReference>
<dbReference type="EC" id="2.1.1.37" evidence="7"/>
<accession>A0ABT4I6N7</accession>
<dbReference type="GO" id="GO:0032259">
    <property type="term" value="P:methylation"/>
    <property type="evidence" value="ECO:0007669"/>
    <property type="project" value="UniProtKB-KW"/>
</dbReference>
<dbReference type="PANTHER" id="PTHR10629">
    <property type="entry name" value="CYTOSINE-SPECIFIC METHYLTRANSFERASE"/>
    <property type="match status" value="1"/>
</dbReference>
<evidence type="ECO:0000256" key="7">
    <source>
        <dbReference type="RuleBase" id="RU000417"/>
    </source>
</evidence>
<dbReference type="InterPro" id="IPR031303">
    <property type="entry name" value="C5_meth_CS"/>
</dbReference>
<keyword evidence="3 5" id="KW-0949">S-adenosyl-L-methionine</keyword>
<dbReference type="Gene3D" id="3.90.120.10">
    <property type="entry name" value="DNA Methylase, subunit A, domain 2"/>
    <property type="match status" value="1"/>
</dbReference>
<sequence>MNSQPVRILDLFAGAGGLTAGFHLASPRVRSVAAVEMDPQAAASYAATFEEADVFAGPIQEWIERAEMPTDIDIVVGGPPCQGFSNLGKRDAEDERNLLWRQYAEVLRRVQPKYFVVENVPAFGKSKQYEAFFAATLPGGFLQEYAFTHQVLNSADYGAAQARKRTVIIGHHRDLETPGFPEVTHAPEGSGDLPPYRTVREALLGVPLKPDMDKRFNEVRTLVGNREVPGAFCIRELHWSRNYKRISVKRFKKIPEGGNRTDLPDDLKAPCWLRHTTGSMDVMGRLYWDRPSVTIRTEFFKPEKGRYLHPSENRAITHYEAALLQGFPETHRFVGSRTAIARQIGNAVPVPLARAVAKQLLTTF</sequence>
<keyword evidence="1 5" id="KW-0489">Methyltransferase</keyword>
<dbReference type="Proteomes" id="UP001072034">
    <property type="component" value="Unassembled WGS sequence"/>
</dbReference>
<evidence type="ECO:0000313" key="8">
    <source>
        <dbReference type="EMBL" id="MCZ0857206.1"/>
    </source>
</evidence>
<evidence type="ECO:0000256" key="3">
    <source>
        <dbReference type="ARBA" id="ARBA00022691"/>
    </source>
</evidence>
<evidence type="ECO:0000313" key="9">
    <source>
        <dbReference type="Proteomes" id="UP001072034"/>
    </source>
</evidence>
<dbReference type="PANTHER" id="PTHR10629:SF52">
    <property type="entry name" value="DNA (CYTOSINE-5)-METHYLTRANSFERASE 1"/>
    <property type="match status" value="1"/>
</dbReference>
<feature type="active site" evidence="5">
    <location>
        <position position="81"/>
    </location>
</feature>
<protein>
    <recommendedName>
        <fullName evidence="7">Cytosine-specific methyltransferase</fullName>
        <ecNumber evidence="7">2.1.1.37</ecNumber>
    </recommendedName>
</protein>
<name>A0ABT4I6N7_9ACTO</name>
<evidence type="ECO:0000256" key="2">
    <source>
        <dbReference type="ARBA" id="ARBA00022679"/>
    </source>
</evidence>
<evidence type="ECO:0000256" key="1">
    <source>
        <dbReference type="ARBA" id="ARBA00022603"/>
    </source>
</evidence>
<dbReference type="SUPFAM" id="SSF53335">
    <property type="entry name" value="S-adenosyl-L-methionine-dependent methyltransferases"/>
    <property type="match status" value="1"/>
</dbReference>
<dbReference type="Gene3D" id="3.40.50.150">
    <property type="entry name" value="Vaccinia Virus protein VP39"/>
    <property type="match status" value="1"/>
</dbReference>
<comment type="similarity">
    <text evidence="5 6">Belongs to the class I-like SAM-binding methyltransferase superfamily. C5-methyltransferase family.</text>
</comment>
<dbReference type="PROSITE" id="PS51679">
    <property type="entry name" value="SAM_MT_C5"/>
    <property type="match status" value="1"/>
</dbReference>
<dbReference type="InterPro" id="IPR029063">
    <property type="entry name" value="SAM-dependent_MTases_sf"/>
</dbReference>
<dbReference type="Pfam" id="PF00145">
    <property type="entry name" value="DNA_methylase"/>
    <property type="match status" value="1"/>
</dbReference>
<dbReference type="PROSITE" id="PS00095">
    <property type="entry name" value="C5_MTASE_2"/>
    <property type="match status" value="1"/>
</dbReference>
<dbReference type="PRINTS" id="PR00105">
    <property type="entry name" value="C5METTRFRASE"/>
</dbReference>
<dbReference type="InterPro" id="IPR050390">
    <property type="entry name" value="C5-Methyltransferase"/>
</dbReference>
<comment type="caution">
    <text evidence="8">The sequence shown here is derived from an EMBL/GenBank/DDBJ whole genome shotgun (WGS) entry which is preliminary data.</text>
</comment>
<dbReference type="InterPro" id="IPR001525">
    <property type="entry name" value="C5_MeTfrase"/>
</dbReference>
<evidence type="ECO:0000256" key="6">
    <source>
        <dbReference type="RuleBase" id="RU000416"/>
    </source>
</evidence>
<dbReference type="GO" id="GO:0008168">
    <property type="term" value="F:methyltransferase activity"/>
    <property type="evidence" value="ECO:0007669"/>
    <property type="project" value="UniProtKB-KW"/>
</dbReference>
<proteinExistence type="inferred from homology"/>
<keyword evidence="9" id="KW-1185">Reference proteome</keyword>
<dbReference type="InterPro" id="IPR018117">
    <property type="entry name" value="C5_DNA_meth_AS"/>
</dbReference>
<evidence type="ECO:0000256" key="5">
    <source>
        <dbReference type="PROSITE-ProRule" id="PRU01016"/>
    </source>
</evidence>
<dbReference type="PROSITE" id="PS00094">
    <property type="entry name" value="C5_MTASE_1"/>
    <property type="match status" value="1"/>
</dbReference>
<reference evidence="8" key="1">
    <citation type="submission" date="2022-10" db="EMBL/GenBank/DDBJ databases">
        <title>Genome sequence of Actinomyces israelii ATCC 10048.</title>
        <authorList>
            <person name="Watt R.M."/>
            <person name="Tong W.M."/>
        </authorList>
    </citation>
    <scope>NUCLEOTIDE SEQUENCE</scope>
    <source>
        <strain evidence="8">ATCC 10048</strain>
    </source>
</reference>
<dbReference type="NCBIfam" id="TIGR00675">
    <property type="entry name" value="dcm"/>
    <property type="match status" value="1"/>
</dbReference>
<organism evidence="8 9">
    <name type="scientific">Actinomyces israelii</name>
    <dbReference type="NCBI Taxonomy" id="1659"/>
    <lineage>
        <taxon>Bacteria</taxon>
        <taxon>Bacillati</taxon>
        <taxon>Actinomycetota</taxon>
        <taxon>Actinomycetes</taxon>
        <taxon>Actinomycetales</taxon>
        <taxon>Actinomycetaceae</taxon>
        <taxon>Actinomyces</taxon>
    </lineage>
</organism>
<keyword evidence="2 5" id="KW-0808">Transferase</keyword>
<comment type="catalytic activity">
    <reaction evidence="7">
        <text>a 2'-deoxycytidine in DNA + S-adenosyl-L-methionine = a 5-methyl-2'-deoxycytidine in DNA + S-adenosyl-L-homocysteine + H(+)</text>
        <dbReference type="Rhea" id="RHEA:13681"/>
        <dbReference type="Rhea" id="RHEA-COMP:11369"/>
        <dbReference type="Rhea" id="RHEA-COMP:11370"/>
        <dbReference type="ChEBI" id="CHEBI:15378"/>
        <dbReference type="ChEBI" id="CHEBI:57856"/>
        <dbReference type="ChEBI" id="CHEBI:59789"/>
        <dbReference type="ChEBI" id="CHEBI:85452"/>
        <dbReference type="ChEBI" id="CHEBI:85454"/>
        <dbReference type="EC" id="2.1.1.37"/>
    </reaction>
</comment>
<keyword evidence="4" id="KW-0680">Restriction system</keyword>
<dbReference type="RefSeq" id="WP_268916842.1">
    <property type="nucleotide sequence ID" value="NZ_JAPTMY010000006.1"/>
</dbReference>
<evidence type="ECO:0000256" key="4">
    <source>
        <dbReference type="ARBA" id="ARBA00022747"/>
    </source>
</evidence>